<evidence type="ECO:0000256" key="4">
    <source>
        <dbReference type="SAM" id="MobiDB-lite"/>
    </source>
</evidence>
<dbReference type="EMBL" id="JAODAN010000009">
    <property type="protein sequence ID" value="KAK1921952.1"/>
    <property type="molecule type" value="Genomic_DNA"/>
</dbReference>
<comment type="similarity">
    <text evidence="2">Belongs to the SNU66/SART1 family.</text>
</comment>
<dbReference type="Pfam" id="PF03343">
    <property type="entry name" value="SART-1"/>
    <property type="match status" value="1"/>
</dbReference>
<accession>A0AAD9CV07</accession>
<evidence type="ECO:0000256" key="3">
    <source>
        <dbReference type="ARBA" id="ARBA00023242"/>
    </source>
</evidence>
<dbReference type="Proteomes" id="UP001182556">
    <property type="component" value="Unassembled WGS sequence"/>
</dbReference>
<organism evidence="5 6">
    <name type="scientific">Papiliotrema laurentii</name>
    <name type="common">Cryptococcus laurentii</name>
    <dbReference type="NCBI Taxonomy" id="5418"/>
    <lineage>
        <taxon>Eukaryota</taxon>
        <taxon>Fungi</taxon>
        <taxon>Dikarya</taxon>
        <taxon>Basidiomycota</taxon>
        <taxon>Agaricomycotina</taxon>
        <taxon>Tremellomycetes</taxon>
        <taxon>Tremellales</taxon>
        <taxon>Rhynchogastremaceae</taxon>
        <taxon>Papiliotrema</taxon>
    </lineage>
</organism>
<comment type="subcellular location">
    <subcellularLocation>
        <location evidence="1">Nucleus</location>
    </subcellularLocation>
</comment>
<gene>
    <name evidence="5" type="ORF">DB88DRAFT_496687</name>
</gene>
<dbReference type="InterPro" id="IPR005011">
    <property type="entry name" value="SNU66/SART1"/>
</dbReference>
<evidence type="ECO:0000313" key="5">
    <source>
        <dbReference type="EMBL" id="KAK1921952.1"/>
    </source>
</evidence>
<comment type="caution">
    <text evidence="5">The sequence shown here is derived from an EMBL/GenBank/DDBJ whole genome shotgun (WGS) entry which is preliminary data.</text>
</comment>
<dbReference type="GO" id="GO:0046540">
    <property type="term" value="C:U4/U6 x U5 tri-snRNP complex"/>
    <property type="evidence" value="ECO:0007669"/>
    <property type="project" value="TreeGrafter"/>
</dbReference>
<proteinExistence type="inferred from homology"/>
<dbReference type="PANTHER" id="PTHR14152:SF5">
    <property type="entry name" value="U4_U6.U5 TRI-SNRNP-ASSOCIATED PROTEIN 1"/>
    <property type="match status" value="1"/>
</dbReference>
<reference evidence="5" key="1">
    <citation type="submission" date="2023-02" db="EMBL/GenBank/DDBJ databases">
        <title>Identification and recombinant expression of a fungal hydrolase from Papiliotrema laurentii that hydrolyzes apple cutin and clears colloidal polyester polyurethane.</title>
        <authorList>
            <consortium name="DOE Joint Genome Institute"/>
            <person name="Roman V.A."/>
            <person name="Bojanowski C."/>
            <person name="Crable B.R."/>
            <person name="Wagner D.N."/>
            <person name="Hung C.S."/>
            <person name="Nadeau L.J."/>
            <person name="Schratz L."/>
            <person name="Haridas S."/>
            <person name="Pangilinan J."/>
            <person name="Lipzen A."/>
            <person name="Na H."/>
            <person name="Yan M."/>
            <person name="Ng V."/>
            <person name="Grigoriev I.V."/>
            <person name="Spatafora J.W."/>
            <person name="Barlow D."/>
            <person name="Biffinger J."/>
            <person name="Kelley-Loughnane N."/>
            <person name="Varaljay V.A."/>
            <person name="Crookes-Goodson W.J."/>
        </authorList>
    </citation>
    <scope>NUCLEOTIDE SEQUENCE</scope>
    <source>
        <strain evidence="5">5307AH</strain>
    </source>
</reference>
<evidence type="ECO:0000256" key="2">
    <source>
        <dbReference type="ARBA" id="ARBA00006076"/>
    </source>
</evidence>
<dbReference type="PANTHER" id="PTHR14152">
    <property type="entry name" value="SQUAMOUS CELL CARCINOMA ANTIGEN RECOGNISED BY CYTOTOXIC T LYMPHOCYTES"/>
    <property type="match status" value="1"/>
</dbReference>
<evidence type="ECO:0000313" key="6">
    <source>
        <dbReference type="Proteomes" id="UP001182556"/>
    </source>
</evidence>
<name>A0AAD9CV07_PAPLA</name>
<dbReference type="AlphaFoldDB" id="A0AAD9CV07"/>
<evidence type="ECO:0000256" key="1">
    <source>
        <dbReference type="ARBA" id="ARBA00004123"/>
    </source>
</evidence>
<feature type="compositionally biased region" description="Basic residues" evidence="4">
    <location>
        <begin position="286"/>
        <end position="297"/>
    </location>
</feature>
<keyword evidence="6" id="KW-1185">Reference proteome</keyword>
<protein>
    <submittedName>
        <fullName evidence="5">SART-1 protein</fullName>
    </submittedName>
</protein>
<keyword evidence="3" id="KW-0539">Nucleus</keyword>
<dbReference type="GO" id="GO:0000481">
    <property type="term" value="P:maturation of 5S rRNA"/>
    <property type="evidence" value="ECO:0007669"/>
    <property type="project" value="TreeGrafter"/>
</dbReference>
<sequence>MADVAAPTSMEEINAQRIAAGLAPIDVNAAEGDEPVLDEDVVAAQNFAQRMEEAKRAKAEQETRERIAKVQNQRALNAKLKGSTLADANRDDSLDNAAWLKKLAKRQKKREQELAARKAREMEEADKAAYDENDLTGLKVGHGTEDFETGEDVILTLQDQGVLADEEDTLQNVNMVDKEKDRAARERKRKALEQYTGYDDEEFDEDRIGKKADILGKYDDEFSSGKAKGESFRLGSAVEKKPDIEDGDTEMIALGHAPVHKVKLNLDFAKDFEVSDYMKEGDKGFKMRKKRKPKGSQRRHEGDDDDGMAVDGEPTFERRKIDETPQNLVDDEDLQAALASKRRQELKKRQRAKPEDIAAKIVSQRQQDETWQPEDNGDEDGRITFDDTSEFVRNVTLESRAAPVKRERATSHPPAAGPSTAQPEEPIVVKIERREEGEADDDEDMESEDEDEHLAEMAAREGMSLAEYRSKIDSQMAEMEKVKQEGLEAATTEEPVVGTGMAGVLNLLRQQGALKKQSEEDAEREKIQKQRDLWLADYRHRQAQRELERIAARGGNKDQAQREWENRNRELNEARDALEVYKNYKPDVNIVYHDEFGRQMTPKEAWKSLSHKFHGKTTGRMKTEKRLKKIADERKQLQMSAGDTPLGMTQAFARRQQKTGEAHMVLSVGNKGSVQMGEQKPNIRR</sequence>
<feature type="region of interest" description="Disordered" evidence="4">
    <location>
        <begin position="282"/>
        <end position="472"/>
    </location>
</feature>
<feature type="compositionally biased region" description="Basic residues" evidence="4">
    <location>
        <begin position="340"/>
        <end position="351"/>
    </location>
</feature>
<dbReference type="GO" id="GO:0045292">
    <property type="term" value="P:mRNA cis splicing, via spliceosome"/>
    <property type="evidence" value="ECO:0007669"/>
    <property type="project" value="TreeGrafter"/>
</dbReference>
<feature type="compositionally biased region" description="Acidic residues" evidence="4">
    <location>
        <begin position="437"/>
        <end position="453"/>
    </location>
</feature>